<comment type="caution">
    <text evidence="7">Lacks conserved residue(s) required for the propagation of feature annotation.</text>
</comment>
<reference evidence="12" key="3">
    <citation type="submission" date="2019-11" db="UniProtKB">
        <authorList>
            <consortium name="WormBaseParasite"/>
        </authorList>
    </citation>
    <scope>IDENTIFICATION</scope>
    <source>
        <strain evidence="12">Puerto Rican</strain>
    </source>
</reference>
<evidence type="ECO:0000313" key="12">
    <source>
        <dbReference type="WBParaSite" id="Smp_326500.1"/>
    </source>
</evidence>
<proteinExistence type="inferred from homology"/>
<dbReference type="EMBL" id="GDQY01000062">
    <property type="protein sequence ID" value="JAQ18743.1"/>
    <property type="molecule type" value="Transcribed_RNA"/>
</dbReference>
<dbReference type="AlphaFoldDB" id="A0A146MGE2"/>
<evidence type="ECO:0000313" key="9">
    <source>
        <dbReference type="EMBL" id="JAQ18742.1"/>
    </source>
</evidence>
<comment type="function">
    <text evidence="7">Stabilizer subunit of the dolichol-phosphate mannose (DPM) synthase complex; tethers catalytic subunit to the ER.</text>
</comment>
<dbReference type="EMBL" id="GDQY01000064">
    <property type="protein sequence ID" value="JAQ18741.1"/>
    <property type="molecule type" value="Transcribed_RNA"/>
</dbReference>
<dbReference type="InterPro" id="IPR013174">
    <property type="entry name" value="DPM3"/>
</dbReference>
<dbReference type="PANTHER" id="PTHR16433:SF0">
    <property type="entry name" value="DOLICHOL-PHOSPHATE MANNOSYLTRANSFERASE SUBUNIT 3"/>
    <property type="match status" value="1"/>
</dbReference>
<comment type="subunit">
    <text evidence="7">Component of the dolichol-phosphate mannose (DPM) synthase complex.</text>
</comment>
<evidence type="ECO:0000256" key="5">
    <source>
        <dbReference type="ARBA" id="ARBA00022989"/>
    </source>
</evidence>
<dbReference type="PANTHER" id="PTHR16433">
    <property type="entry name" value="DOLICHOL-PHOSPHATE MANNOSYLTRANSFERASE SUBUNIT 3"/>
    <property type="match status" value="1"/>
</dbReference>
<evidence type="ECO:0000313" key="11">
    <source>
        <dbReference type="Proteomes" id="UP000008854"/>
    </source>
</evidence>
<evidence type="ECO:0000256" key="1">
    <source>
        <dbReference type="ARBA" id="ARBA00004477"/>
    </source>
</evidence>
<dbReference type="InParanoid" id="A0A146MGE2"/>
<dbReference type="Proteomes" id="UP000008854">
    <property type="component" value="Unassembled WGS sequence"/>
</dbReference>
<dbReference type="GO" id="GO:0033185">
    <property type="term" value="C:dolichol-phosphate-mannose synthase complex"/>
    <property type="evidence" value="ECO:0007669"/>
    <property type="project" value="TreeGrafter"/>
</dbReference>
<accession>A0A146MGE2</accession>
<evidence type="ECO:0000256" key="2">
    <source>
        <dbReference type="ARBA" id="ARBA00010430"/>
    </source>
</evidence>
<dbReference type="GO" id="GO:0005789">
    <property type="term" value="C:endoplasmic reticulum membrane"/>
    <property type="evidence" value="ECO:0007669"/>
    <property type="project" value="UniProtKB-SubCell"/>
</dbReference>
<evidence type="ECO:0000313" key="10">
    <source>
        <dbReference type="EMBL" id="JAQ18743.1"/>
    </source>
</evidence>
<name>A0A146MGE2_SCHMA</name>
<dbReference type="FunCoup" id="A0A146MGE2">
    <property type="interactions" value="337"/>
</dbReference>
<keyword evidence="4 7" id="KW-0256">Endoplasmic reticulum</keyword>
<dbReference type="UniPathway" id="UPA00378"/>
<keyword evidence="11" id="KW-1185">Reference proteome</keyword>
<evidence type="ECO:0000313" key="8">
    <source>
        <dbReference type="EMBL" id="JAQ18741.1"/>
    </source>
</evidence>
<comment type="pathway">
    <text evidence="7">Protein modification; protein glycosylation.</text>
</comment>
<feature type="transmembrane region" description="Helical" evidence="7">
    <location>
        <begin position="40"/>
        <end position="58"/>
    </location>
</feature>
<dbReference type="EMBL" id="GDQY01000063">
    <property type="protein sequence ID" value="JAQ18742.1"/>
    <property type="molecule type" value="Transcribed_RNA"/>
</dbReference>
<comment type="similarity">
    <text evidence="2 7">Belongs to the DPM3 family.</text>
</comment>
<evidence type="ECO:0000256" key="7">
    <source>
        <dbReference type="RuleBase" id="RU365085"/>
    </source>
</evidence>
<dbReference type="STRING" id="6183.A0A146MGE2"/>
<keyword evidence="6 7" id="KW-0472">Membrane</keyword>
<evidence type="ECO:0000256" key="6">
    <source>
        <dbReference type="ARBA" id="ARBA00023136"/>
    </source>
</evidence>
<keyword evidence="3 7" id="KW-0812">Transmembrane</keyword>
<dbReference type="GO" id="GO:0006506">
    <property type="term" value="P:GPI anchor biosynthetic process"/>
    <property type="evidence" value="ECO:0007669"/>
    <property type="project" value="TreeGrafter"/>
</dbReference>
<evidence type="ECO:0000256" key="4">
    <source>
        <dbReference type="ARBA" id="ARBA00022824"/>
    </source>
</evidence>
<protein>
    <recommendedName>
        <fullName evidence="7">Dolichol-phosphate mannosyltransferase subunit 3</fullName>
    </recommendedName>
</protein>
<organism evidence="10">
    <name type="scientific">Schistosoma mansoni</name>
    <name type="common">Blood fluke</name>
    <dbReference type="NCBI Taxonomy" id="6183"/>
    <lineage>
        <taxon>Eukaryota</taxon>
        <taxon>Metazoa</taxon>
        <taxon>Spiralia</taxon>
        <taxon>Lophotrochozoa</taxon>
        <taxon>Platyhelminthes</taxon>
        <taxon>Trematoda</taxon>
        <taxon>Digenea</taxon>
        <taxon>Strigeidida</taxon>
        <taxon>Schistosomatoidea</taxon>
        <taxon>Schistosomatidae</taxon>
        <taxon>Schistosoma</taxon>
    </lineage>
</organism>
<sequence length="93" mass="10718">MKKIVEWLLVLSLISAIWVSKLMGIITVQSDCGNIILNWLPFHILFIFGTVSVLIILYRTYSFNDCPEASTELMKLVNEAKRDLTYRGFVFES</sequence>
<comment type="subcellular location">
    <subcellularLocation>
        <location evidence="1 7">Endoplasmic reticulum membrane</location>
        <topology evidence="1 7">Multi-pass membrane protein</topology>
    </subcellularLocation>
</comment>
<keyword evidence="5 7" id="KW-1133">Transmembrane helix</keyword>
<dbReference type="WBParaSite" id="Smp_326500.1">
    <property type="protein sequence ID" value="Smp_326500.1"/>
    <property type="gene ID" value="Smp_326500"/>
</dbReference>
<reference evidence="10" key="2">
    <citation type="journal article" date="2015" name="PLoS Negl. Trop. Dis.">
        <title>Schistosoma mansoni Egg, Adult Male and Female Comparative Gene Expression Analysis and Identification of Novel Genes by RNA-Seq.</title>
        <authorList>
            <person name="Anderson L."/>
            <person name="Amaral M.S."/>
            <person name="Beckedorff F."/>
            <person name="Silva L.F."/>
            <person name="Dazzani B."/>
            <person name="Oliveira K.C."/>
            <person name="Almeida G.T."/>
            <person name="Gomes M.R."/>
            <person name="Pires D.S."/>
            <person name="Setubal J.C."/>
            <person name="DeMarco R."/>
            <person name="Verjovski-Almeida S."/>
        </authorList>
    </citation>
    <scope>NUCLEOTIDE SEQUENCE</scope>
    <source>
        <strain evidence="10">BH</strain>
    </source>
</reference>
<gene>
    <name evidence="10" type="ORF">c5522_g1_i1</name>
    <name evidence="9" type="ORF">c5522_g1_i2</name>
    <name evidence="8" type="ORF">c5522_g1_i3</name>
</gene>
<evidence type="ECO:0000256" key="3">
    <source>
        <dbReference type="ARBA" id="ARBA00022692"/>
    </source>
</evidence>
<reference evidence="11" key="1">
    <citation type="journal article" date="2012" name="PLoS Negl. Trop. Dis.">
        <title>A systematically improved high quality genome and transcriptome of the human blood fluke Schistosoma mansoni.</title>
        <authorList>
            <person name="Protasio A.V."/>
            <person name="Tsai I.J."/>
            <person name="Babbage A."/>
            <person name="Nichol S."/>
            <person name="Hunt M."/>
            <person name="Aslett M.A."/>
            <person name="De Silva N."/>
            <person name="Velarde G.S."/>
            <person name="Anderson T.J."/>
            <person name="Clark R.C."/>
            <person name="Davidson C."/>
            <person name="Dillon G.P."/>
            <person name="Holroyd N.E."/>
            <person name="LoVerde P.T."/>
            <person name="Lloyd C."/>
            <person name="McQuillan J."/>
            <person name="Oliveira G."/>
            <person name="Otto T.D."/>
            <person name="Parker-Manuel S.J."/>
            <person name="Quail M.A."/>
            <person name="Wilson R.A."/>
            <person name="Zerlotini A."/>
            <person name="Dunne D.W."/>
            <person name="Berriman M."/>
        </authorList>
    </citation>
    <scope>NUCLEOTIDE SEQUENCE [LARGE SCALE GENOMIC DNA]</scope>
    <source>
        <strain evidence="11">Puerto Rican</strain>
    </source>
</reference>
<dbReference type="Pfam" id="PF08285">
    <property type="entry name" value="DPM3"/>
    <property type="match status" value="1"/>
</dbReference>